<accession>A0AAD7JQT1</accession>
<reference evidence="2" key="1">
    <citation type="submission" date="2023-03" db="EMBL/GenBank/DDBJ databases">
        <title>Massive genome expansion in bonnet fungi (Mycena s.s.) driven by repeated elements and novel gene families across ecological guilds.</title>
        <authorList>
            <consortium name="Lawrence Berkeley National Laboratory"/>
            <person name="Harder C.B."/>
            <person name="Miyauchi S."/>
            <person name="Viragh M."/>
            <person name="Kuo A."/>
            <person name="Thoen E."/>
            <person name="Andreopoulos B."/>
            <person name="Lu D."/>
            <person name="Skrede I."/>
            <person name="Drula E."/>
            <person name="Henrissat B."/>
            <person name="Morin E."/>
            <person name="Kohler A."/>
            <person name="Barry K."/>
            <person name="LaButti K."/>
            <person name="Morin E."/>
            <person name="Salamov A."/>
            <person name="Lipzen A."/>
            <person name="Mereny Z."/>
            <person name="Hegedus B."/>
            <person name="Baldrian P."/>
            <person name="Stursova M."/>
            <person name="Weitz H."/>
            <person name="Taylor A."/>
            <person name="Grigoriev I.V."/>
            <person name="Nagy L.G."/>
            <person name="Martin F."/>
            <person name="Kauserud H."/>
        </authorList>
    </citation>
    <scope>NUCLEOTIDE SEQUENCE</scope>
    <source>
        <strain evidence="2">CBHHK182m</strain>
    </source>
</reference>
<gene>
    <name evidence="2" type="ORF">B0H16DRAFT_1453151</name>
</gene>
<evidence type="ECO:0000313" key="2">
    <source>
        <dbReference type="EMBL" id="KAJ7768451.1"/>
    </source>
</evidence>
<keyword evidence="3" id="KW-1185">Reference proteome</keyword>
<proteinExistence type="predicted"/>
<name>A0AAD7JQT1_9AGAR</name>
<evidence type="ECO:0000313" key="3">
    <source>
        <dbReference type="Proteomes" id="UP001215598"/>
    </source>
</evidence>
<feature type="compositionally biased region" description="Basic and acidic residues" evidence="1">
    <location>
        <begin position="1"/>
        <end position="11"/>
    </location>
</feature>
<feature type="region of interest" description="Disordered" evidence="1">
    <location>
        <begin position="86"/>
        <end position="208"/>
    </location>
</feature>
<comment type="caution">
    <text evidence="2">The sequence shown here is derived from an EMBL/GenBank/DDBJ whole genome shotgun (WGS) entry which is preliminary data.</text>
</comment>
<organism evidence="2 3">
    <name type="scientific">Mycena metata</name>
    <dbReference type="NCBI Taxonomy" id="1033252"/>
    <lineage>
        <taxon>Eukaryota</taxon>
        <taxon>Fungi</taxon>
        <taxon>Dikarya</taxon>
        <taxon>Basidiomycota</taxon>
        <taxon>Agaricomycotina</taxon>
        <taxon>Agaricomycetes</taxon>
        <taxon>Agaricomycetidae</taxon>
        <taxon>Agaricales</taxon>
        <taxon>Marasmiineae</taxon>
        <taxon>Mycenaceae</taxon>
        <taxon>Mycena</taxon>
    </lineage>
</organism>
<protein>
    <submittedName>
        <fullName evidence="2">Uncharacterized protein</fullName>
    </submittedName>
</protein>
<dbReference type="AlphaFoldDB" id="A0AAD7JQT1"/>
<evidence type="ECO:0000256" key="1">
    <source>
        <dbReference type="SAM" id="MobiDB-lite"/>
    </source>
</evidence>
<dbReference type="Proteomes" id="UP001215598">
    <property type="component" value="Unassembled WGS sequence"/>
</dbReference>
<dbReference type="EMBL" id="JARKIB010000020">
    <property type="protein sequence ID" value="KAJ7768451.1"/>
    <property type="molecule type" value="Genomic_DNA"/>
</dbReference>
<sequence>MYVKERPEPGDVGRLPAAPSVQQLPTLDGGHYEEADGEWARVDEPAHDSDVVSLGDVSGAELENAAGPVIPSTGMEVEMATLLPATPSPFTPWRIQNPAPNHLTDPNSIPGHPVPAQSAPPPTGPRNPYANALVSSSRRSMDAWTPQFGPASARYPRVPPNQPVAAASYADPWRRDHQRSPPPQSQASERGRGLSAANPVRAQGRGPDEDGCALLKPLIDSGATLLRCDALRPRPCTVDTDACPRTRLGSDPTPGHVLHRLNATVEVLTGSPSCCVKCGSPLRIPICSLVSDSSKKRWQEITSSNGSESRWSLKLENLG</sequence>
<feature type="region of interest" description="Disordered" evidence="1">
    <location>
        <begin position="1"/>
        <end position="31"/>
    </location>
</feature>